<dbReference type="AlphaFoldDB" id="A5G5E3"/>
<gene>
    <name evidence="1" type="ordered locus">Gura_2838</name>
</gene>
<evidence type="ECO:0000313" key="1">
    <source>
        <dbReference type="EMBL" id="ABQ27011.1"/>
    </source>
</evidence>
<reference evidence="1 2" key="1">
    <citation type="submission" date="2007-05" db="EMBL/GenBank/DDBJ databases">
        <title>Complete sequence of Geobacter uraniireducens Rf4.</title>
        <authorList>
            <consortium name="US DOE Joint Genome Institute"/>
            <person name="Copeland A."/>
            <person name="Lucas S."/>
            <person name="Lapidus A."/>
            <person name="Barry K."/>
            <person name="Detter J.C."/>
            <person name="Glavina del Rio T."/>
            <person name="Hammon N."/>
            <person name="Israni S."/>
            <person name="Dalin E."/>
            <person name="Tice H."/>
            <person name="Pitluck S."/>
            <person name="Chertkov O."/>
            <person name="Brettin T."/>
            <person name="Bruce D."/>
            <person name="Han C."/>
            <person name="Schmutz J."/>
            <person name="Larimer F."/>
            <person name="Land M."/>
            <person name="Hauser L."/>
            <person name="Kyrpides N."/>
            <person name="Mikhailova N."/>
            <person name="Shelobolina E."/>
            <person name="Aklujkar M."/>
            <person name="Lovley D."/>
            <person name="Richardson P."/>
        </authorList>
    </citation>
    <scope>NUCLEOTIDE SEQUENCE [LARGE SCALE GENOMIC DNA]</scope>
    <source>
        <strain evidence="1 2">Rf4</strain>
    </source>
</reference>
<keyword evidence="2" id="KW-1185">Reference proteome</keyword>
<proteinExistence type="predicted"/>
<dbReference type="KEGG" id="gur:Gura_2838"/>
<accession>A5G5E3</accession>
<name>A5G5E3_GEOUR</name>
<dbReference type="Proteomes" id="UP000006695">
    <property type="component" value="Chromosome"/>
</dbReference>
<dbReference type="EMBL" id="CP000698">
    <property type="protein sequence ID" value="ABQ27011.1"/>
    <property type="molecule type" value="Genomic_DNA"/>
</dbReference>
<dbReference type="HOGENOM" id="CLU_1281678_0_0_7"/>
<organism evidence="1 2">
    <name type="scientific">Geotalea uraniireducens (strain Rf4)</name>
    <name type="common">Geobacter uraniireducens</name>
    <dbReference type="NCBI Taxonomy" id="351605"/>
    <lineage>
        <taxon>Bacteria</taxon>
        <taxon>Pseudomonadati</taxon>
        <taxon>Thermodesulfobacteriota</taxon>
        <taxon>Desulfuromonadia</taxon>
        <taxon>Geobacterales</taxon>
        <taxon>Geobacteraceae</taxon>
        <taxon>Geotalea</taxon>
    </lineage>
</organism>
<dbReference type="STRING" id="351605.Gura_2838"/>
<protein>
    <submittedName>
        <fullName evidence="1">Uncharacterized protein</fullName>
    </submittedName>
</protein>
<sequence>MEFQEPLRTIGLEIIKSYEKRLKLVNTLVVEAMKRVNNYCREQDEMSRRLKENLSRHGGMRKKDFDALMETVLAKRRERETKTRQQLETIWQEEGEMILILKKVLTGNCNPADFEIMKRDILLRLREREKEVAKSLMKFQLEQEELIAALKNLLSKGEEVRIKDLKSVVKTLGNRDRESSDEIDRILDEFDRIRREVAAQWEGVFSFYDKTAWQG</sequence>
<evidence type="ECO:0000313" key="2">
    <source>
        <dbReference type="Proteomes" id="UP000006695"/>
    </source>
</evidence>